<keyword evidence="2" id="KW-1133">Transmembrane helix</keyword>
<dbReference type="EMBL" id="BMAV01020890">
    <property type="protein sequence ID" value="GFY74687.1"/>
    <property type="molecule type" value="Genomic_DNA"/>
</dbReference>
<name>A0A8X6YPJ6_9ARAC</name>
<dbReference type="Proteomes" id="UP000886998">
    <property type="component" value="Unassembled WGS sequence"/>
</dbReference>
<reference evidence="3" key="1">
    <citation type="submission" date="2020-08" db="EMBL/GenBank/DDBJ databases">
        <title>Multicomponent nature underlies the extraordinary mechanical properties of spider dragline silk.</title>
        <authorList>
            <person name="Kono N."/>
            <person name="Nakamura H."/>
            <person name="Mori M."/>
            <person name="Yoshida Y."/>
            <person name="Ohtoshi R."/>
            <person name="Malay A.D."/>
            <person name="Moran D.A.P."/>
            <person name="Tomita M."/>
            <person name="Numata K."/>
            <person name="Arakawa K."/>
        </authorList>
    </citation>
    <scope>NUCLEOTIDE SEQUENCE</scope>
</reference>
<feature type="transmembrane region" description="Helical" evidence="2">
    <location>
        <begin position="31"/>
        <end position="51"/>
    </location>
</feature>
<accession>A0A8X6YPJ6</accession>
<keyword evidence="5" id="KW-1185">Reference proteome</keyword>
<feature type="region of interest" description="Disordered" evidence="1">
    <location>
        <begin position="1"/>
        <end position="21"/>
    </location>
</feature>
<dbReference type="AlphaFoldDB" id="A0A8X6YPJ6"/>
<proteinExistence type="predicted"/>
<evidence type="ECO:0000313" key="5">
    <source>
        <dbReference type="Proteomes" id="UP000886998"/>
    </source>
</evidence>
<feature type="compositionally biased region" description="Basic and acidic residues" evidence="1">
    <location>
        <begin position="1"/>
        <end position="18"/>
    </location>
</feature>
<gene>
    <name evidence="3" type="ORF">TNIN_446081</name>
    <name evidence="4" type="ORF">TNIN_446091</name>
</gene>
<keyword evidence="2" id="KW-0472">Membrane</keyword>
<dbReference type="EMBL" id="BMAV01020890">
    <property type="protein sequence ID" value="GFY74686.1"/>
    <property type="molecule type" value="Genomic_DNA"/>
</dbReference>
<protein>
    <submittedName>
        <fullName evidence="3">Uncharacterized protein</fullName>
    </submittedName>
</protein>
<sequence>MGNLPDRRPKIGFSDRGHPSSLSISSGPRDFFFWAWLAVAVIDVTKFSALLRRDEKDSSAMCVQDNVHQMKFRTFIFSVLVHTAADNWIFS</sequence>
<evidence type="ECO:0000313" key="3">
    <source>
        <dbReference type="EMBL" id="GFY74686.1"/>
    </source>
</evidence>
<organism evidence="3 5">
    <name type="scientific">Trichonephila inaurata madagascariensis</name>
    <dbReference type="NCBI Taxonomy" id="2747483"/>
    <lineage>
        <taxon>Eukaryota</taxon>
        <taxon>Metazoa</taxon>
        <taxon>Ecdysozoa</taxon>
        <taxon>Arthropoda</taxon>
        <taxon>Chelicerata</taxon>
        <taxon>Arachnida</taxon>
        <taxon>Araneae</taxon>
        <taxon>Araneomorphae</taxon>
        <taxon>Entelegynae</taxon>
        <taxon>Araneoidea</taxon>
        <taxon>Nephilidae</taxon>
        <taxon>Trichonephila</taxon>
        <taxon>Trichonephila inaurata</taxon>
    </lineage>
</organism>
<comment type="caution">
    <text evidence="3">The sequence shown here is derived from an EMBL/GenBank/DDBJ whole genome shotgun (WGS) entry which is preliminary data.</text>
</comment>
<keyword evidence="2" id="KW-0812">Transmembrane</keyword>
<evidence type="ECO:0000256" key="2">
    <source>
        <dbReference type="SAM" id="Phobius"/>
    </source>
</evidence>
<evidence type="ECO:0000256" key="1">
    <source>
        <dbReference type="SAM" id="MobiDB-lite"/>
    </source>
</evidence>
<evidence type="ECO:0000313" key="4">
    <source>
        <dbReference type="EMBL" id="GFY74687.1"/>
    </source>
</evidence>